<proteinExistence type="predicted"/>
<evidence type="ECO:0000256" key="1">
    <source>
        <dbReference type="SAM" id="SignalP"/>
    </source>
</evidence>
<keyword evidence="4" id="KW-1185">Reference proteome</keyword>
<evidence type="ECO:0000259" key="2">
    <source>
        <dbReference type="Pfam" id="PF23865"/>
    </source>
</evidence>
<feature type="chain" id="PRO_5001475612" description="DUF7223 domain-containing protein" evidence="1">
    <location>
        <begin position="21"/>
        <end position="453"/>
    </location>
</feature>
<keyword evidence="1" id="KW-0732">Signal</keyword>
<comment type="caution">
    <text evidence="3">The sequence shown here is derived from an EMBL/GenBank/DDBJ whole genome shotgun (WGS) entry which is preliminary data.</text>
</comment>
<dbReference type="HOGENOM" id="CLU_053744_0_0_1"/>
<dbReference type="EMBL" id="JEMT01024055">
    <property type="protein sequence ID" value="EXX63189.1"/>
    <property type="molecule type" value="Genomic_DNA"/>
</dbReference>
<evidence type="ECO:0000313" key="4">
    <source>
        <dbReference type="Proteomes" id="UP000022910"/>
    </source>
</evidence>
<gene>
    <name evidence="3" type="ORF">RirG_154590</name>
</gene>
<organism evidence="3 4">
    <name type="scientific">Rhizophagus irregularis (strain DAOM 197198w)</name>
    <name type="common">Glomus intraradices</name>
    <dbReference type="NCBI Taxonomy" id="1432141"/>
    <lineage>
        <taxon>Eukaryota</taxon>
        <taxon>Fungi</taxon>
        <taxon>Fungi incertae sedis</taxon>
        <taxon>Mucoromycota</taxon>
        <taxon>Glomeromycotina</taxon>
        <taxon>Glomeromycetes</taxon>
        <taxon>Glomerales</taxon>
        <taxon>Glomeraceae</taxon>
        <taxon>Rhizophagus</taxon>
    </lineage>
</organism>
<dbReference type="AlphaFoldDB" id="A0A015K6T1"/>
<dbReference type="Pfam" id="PF23865">
    <property type="entry name" value="DUF7223"/>
    <property type="match status" value="1"/>
</dbReference>
<evidence type="ECO:0000313" key="3">
    <source>
        <dbReference type="EMBL" id="EXX63189.1"/>
    </source>
</evidence>
<dbReference type="OrthoDB" id="160645at2759"/>
<accession>A0A015K6T1</accession>
<dbReference type="Proteomes" id="UP000022910">
    <property type="component" value="Unassembled WGS sequence"/>
</dbReference>
<reference evidence="3 4" key="1">
    <citation type="submission" date="2014-02" db="EMBL/GenBank/DDBJ databases">
        <title>Single nucleus genome sequencing reveals high similarity among nuclei of an endomycorrhizal fungus.</title>
        <authorList>
            <person name="Lin K."/>
            <person name="Geurts R."/>
            <person name="Zhang Z."/>
            <person name="Limpens E."/>
            <person name="Saunders D.G."/>
            <person name="Mu D."/>
            <person name="Pang E."/>
            <person name="Cao H."/>
            <person name="Cha H."/>
            <person name="Lin T."/>
            <person name="Zhou Q."/>
            <person name="Shang Y."/>
            <person name="Li Y."/>
            <person name="Ivanov S."/>
            <person name="Sharma T."/>
            <person name="Velzen R.V."/>
            <person name="Ruijter N.D."/>
            <person name="Aanen D.K."/>
            <person name="Win J."/>
            <person name="Kamoun S."/>
            <person name="Bisseling T."/>
            <person name="Huang S."/>
        </authorList>
    </citation>
    <scope>NUCLEOTIDE SEQUENCE [LARGE SCALE GENOMIC DNA]</scope>
    <source>
        <strain evidence="4">DAOM197198w</strain>
    </source>
</reference>
<dbReference type="STRING" id="1432141.A0A015K6T1"/>
<name>A0A015K6T1_RHIIW</name>
<dbReference type="InterPro" id="IPR055647">
    <property type="entry name" value="DUF7223"/>
</dbReference>
<sequence length="453" mass="50225">MIKFILNSLLLLFFFGIVTASKDFDVIMGNKNFKTTKLLSAVYSQQVSDSSEGYHKAEFNLKTNLPSFNPDQSGVESVICKTEANGKRKIAFSLKDKKAVKDVKKWPERIMLLISHKWKCFGKRSTQFFTATDRVIDESKLVATFVIMNCDFPHNSEDYDINFNWVEGKQTKNNTHRSLEERFGISFPTINISNKISLNILFDSKSDKSSKPDISLINNNDIKLLCANCFTKGEATLALRIRGKIFPPKLKEASITLSGNFFMNLDFALEASKEISPERRKKASENSPIINFKTGDFKIPGLLELGPEIDLVAAADALADAKATLGFGGNFSLPNFSAKASFKGLPNFEQSGFEPIVNAHIPSASAKAFAIITATLKTQLGFGVKILKGRILNKKIGFELAGSLEDSFRLGSCKRKAHPHVKSSLGGNIGFFVNDKDFPILKFPTQSLLDKCL</sequence>
<feature type="signal peptide" evidence="1">
    <location>
        <begin position="1"/>
        <end position="20"/>
    </location>
</feature>
<protein>
    <recommendedName>
        <fullName evidence="2">DUF7223 domain-containing protein</fullName>
    </recommendedName>
</protein>
<feature type="domain" description="DUF7223" evidence="2">
    <location>
        <begin position="217"/>
        <end position="368"/>
    </location>
</feature>